<dbReference type="Pfam" id="PF03372">
    <property type="entry name" value="Exo_endo_phos"/>
    <property type="match status" value="1"/>
</dbReference>
<name>A0ABN8PDG2_9CNID</name>
<evidence type="ECO:0000313" key="6">
    <source>
        <dbReference type="EMBL" id="CAH3141686.1"/>
    </source>
</evidence>
<comment type="caution">
    <text evidence="6">The sequence shown here is derived from an EMBL/GenBank/DDBJ whole genome shotgun (WGS) entry which is preliminary data.</text>
</comment>
<dbReference type="EMBL" id="CALNXI010000822">
    <property type="protein sequence ID" value="CAH3141686.1"/>
    <property type="molecule type" value="Genomic_DNA"/>
</dbReference>
<proteinExistence type="predicted"/>
<sequence>MHCGDILRNPGPEWKYPCGVCQKPVKNNQKGLQCDSCDLWYHTNCCRVNDIVYNALANSSCSWICCGCGLPNFSSSLFDIFDIFMQNYYHSLPSSPTSSSIHSSSPSRSATKRKNLRVLTVNCQSLRCHSKHLDIAMLVQKYNPDVINATETHLNSDFTNSELGLRGYDVIRCDRVGGMGPGGGVLVATREDLLVSPTSSLHTDGLEAVFGKINISGSKTLHVGCVNRQPN</sequence>
<dbReference type="PROSITE" id="PS01359">
    <property type="entry name" value="ZF_PHD_1"/>
    <property type="match status" value="1"/>
</dbReference>
<keyword evidence="1" id="KW-0479">Metal-binding</keyword>
<dbReference type="SUPFAM" id="SSF56219">
    <property type="entry name" value="DNase I-like"/>
    <property type="match status" value="1"/>
</dbReference>
<keyword evidence="3" id="KW-0862">Zinc</keyword>
<dbReference type="InterPro" id="IPR005135">
    <property type="entry name" value="Endo/exonuclease/phosphatase"/>
</dbReference>
<dbReference type="Proteomes" id="UP001159427">
    <property type="component" value="Unassembled WGS sequence"/>
</dbReference>
<dbReference type="InterPro" id="IPR036691">
    <property type="entry name" value="Endo/exonu/phosph_ase_sf"/>
</dbReference>
<dbReference type="InterPro" id="IPR019787">
    <property type="entry name" value="Znf_PHD-finger"/>
</dbReference>
<dbReference type="Gene3D" id="3.60.10.10">
    <property type="entry name" value="Endonuclease/exonuclease/phosphatase"/>
    <property type="match status" value="1"/>
</dbReference>
<evidence type="ECO:0000256" key="2">
    <source>
        <dbReference type="ARBA" id="ARBA00022771"/>
    </source>
</evidence>
<dbReference type="InterPro" id="IPR019786">
    <property type="entry name" value="Zinc_finger_PHD-type_CS"/>
</dbReference>
<gene>
    <name evidence="6" type="ORF">PEVE_00042245</name>
</gene>
<dbReference type="InterPro" id="IPR011011">
    <property type="entry name" value="Znf_FYVE_PHD"/>
</dbReference>
<evidence type="ECO:0000259" key="5">
    <source>
        <dbReference type="PROSITE" id="PS50016"/>
    </source>
</evidence>
<protein>
    <recommendedName>
        <fullName evidence="5">PHD-type domain-containing protein</fullName>
    </recommendedName>
</protein>
<accession>A0ABN8PDG2</accession>
<feature type="domain" description="PHD-type" evidence="5">
    <location>
        <begin position="15"/>
        <end position="71"/>
    </location>
</feature>
<evidence type="ECO:0000313" key="7">
    <source>
        <dbReference type="Proteomes" id="UP001159427"/>
    </source>
</evidence>
<evidence type="ECO:0000256" key="4">
    <source>
        <dbReference type="PROSITE-ProRule" id="PRU00146"/>
    </source>
</evidence>
<dbReference type="InterPro" id="IPR013083">
    <property type="entry name" value="Znf_RING/FYVE/PHD"/>
</dbReference>
<keyword evidence="7" id="KW-1185">Reference proteome</keyword>
<organism evidence="6 7">
    <name type="scientific">Porites evermanni</name>
    <dbReference type="NCBI Taxonomy" id="104178"/>
    <lineage>
        <taxon>Eukaryota</taxon>
        <taxon>Metazoa</taxon>
        <taxon>Cnidaria</taxon>
        <taxon>Anthozoa</taxon>
        <taxon>Hexacorallia</taxon>
        <taxon>Scleractinia</taxon>
        <taxon>Fungiina</taxon>
        <taxon>Poritidae</taxon>
        <taxon>Porites</taxon>
    </lineage>
</organism>
<dbReference type="SUPFAM" id="SSF57903">
    <property type="entry name" value="FYVE/PHD zinc finger"/>
    <property type="match status" value="1"/>
</dbReference>
<keyword evidence="2 4" id="KW-0863">Zinc-finger</keyword>
<dbReference type="Gene3D" id="3.30.40.10">
    <property type="entry name" value="Zinc/RING finger domain, C3HC4 (zinc finger)"/>
    <property type="match status" value="1"/>
</dbReference>
<evidence type="ECO:0000256" key="3">
    <source>
        <dbReference type="ARBA" id="ARBA00022833"/>
    </source>
</evidence>
<feature type="non-terminal residue" evidence="6">
    <location>
        <position position="231"/>
    </location>
</feature>
<evidence type="ECO:0000256" key="1">
    <source>
        <dbReference type="ARBA" id="ARBA00022723"/>
    </source>
</evidence>
<dbReference type="Pfam" id="PF00628">
    <property type="entry name" value="PHD"/>
    <property type="match status" value="1"/>
</dbReference>
<dbReference type="PROSITE" id="PS50016">
    <property type="entry name" value="ZF_PHD_2"/>
    <property type="match status" value="1"/>
</dbReference>
<reference evidence="6 7" key="1">
    <citation type="submission" date="2022-05" db="EMBL/GenBank/DDBJ databases">
        <authorList>
            <consortium name="Genoscope - CEA"/>
            <person name="William W."/>
        </authorList>
    </citation>
    <scope>NUCLEOTIDE SEQUENCE [LARGE SCALE GENOMIC DNA]</scope>
</reference>